<organism evidence="12 13">
    <name type="scientific">Polarella glacialis</name>
    <name type="common">Dinoflagellate</name>
    <dbReference type="NCBI Taxonomy" id="89957"/>
    <lineage>
        <taxon>Eukaryota</taxon>
        <taxon>Sar</taxon>
        <taxon>Alveolata</taxon>
        <taxon>Dinophyceae</taxon>
        <taxon>Suessiales</taxon>
        <taxon>Suessiaceae</taxon>
        <taxon>Polarella</taxon>
    </lineage>
</organism>
<dbReference type="GO" id="GO:0043023">
    <property type="term" value="F:ribosomal large subunit binding"/>
    <property type="evidence" value="ECO:0007669"/>
    <property type="project" value="InterPro"/>
</dbReference>
<evidence type="ECO:0000259" key="11">
    <source>
        <dbReference type="Pfam" id="PF21193"/>
    </source>
</evidence>
<feature type="non-terminal residue" evidence="12">
    <location>
        <position position="463"/>
    </location>
</feature>
<feature type="domain" description="Nmd3 N-terminal" evidence="9">
    <location>
        <begin position="1"/>
        <end position="172"/>
    </location>
</feature>
<comment type="caution">
    <text evidence="12">The sequence shown here is derived from an EMBL/GenBank/DDBJ whole genome shotgun (WGS) entry which is preliminary data.</text>
</comment>
<reference evidence="12" key="1">
    <citation type="submission" date="2021-02" db="EMBL/GenBank/DDBJ databases">
        <authorList>
            <person name="Dougan E. K."/>
            <person name="Rhodes N."/>
            <person name="Thang M."/>
            <person name="Chan C."/>
        </authorList>
    </citation>
    <scope>NUCLEOTIDE SEQUENCE</scope>
</reference>
<feature type="compositionally biased region" description="Low complexity" evidence="8">
    <location>
        <begin position="425"/>
        <end position="435"/>
    </location>
</feature>
<evidence type="ECO:0000256" key="3">
    <source>
        <dbReference type="ARBA" id="ARBA00022448"/>
    </source>
</evidence>
<feature type="compositionally biased region" description="Acidic residues" evidence="8">
    <location>
        <begin position="363"/>
        <end position="372"/>
    </location>
</feature>
<accession>A0A813EAU8</accession>
<dbReference type="AlphaFoldDB" id="A0A813EAU8"/>
<dbReference type="OrthoDB" id="444718at2759"/>
<feature type="region of interest" description="Disordered" evidence="8">
    <location>
        <begin position="361"/>
        <end position="463"/>
    </location>
</feature>
<feature type="compositionally biased region" description="Acidic residues" evidence="8">
    <location>
        <begin position="410"/>
        <end position="424"/>
    </location>
</feature>
<dbReference type="GO" id="GO:0005737">
    <property type="term" value="C:cytoplasm"/>
    <property type="evidence" value="ECO:0007669"/>
    <property type="project" value="UniProtKB-SubCell"/>
</dbReference>
<keyword evidence="3 7" id="KW-0813">Transport</keyword>
<keyword evidence="13" id="KW-1185">Reference proteome</keyword>
<keyword evidence="5 7" id="KW-0653">Protein transport</keyword>
<dbReference type="PANTHER" id="PTHR12746">
    <property type="entry name" value="NONSENSE-MEDIATED MRNA DECAY PROTEIN 3"/>
    <property type="match status" value="1"/>
</dbReference>
<comment type="function">
    <text evidence="7">Acts as an adapter for the XPO1/CRM1-mediated export of the 60S ribosomal subunit.</text>
</comment>
<dbReference type="PANTHER" id="PTHR12746:SF2">
    <property type="entry name" value="60S RIBOSOMAL EXPORT PROTEIN NMD3"/>
    <property type="match status" value="1"/>
</dbReference>
<keyword evidence="4 7" id="KW-0963">Cytoplasm</keyword>
<protein>
    <recommendedName>
        <fullName evidence="2 7">60S ribosomal export protein NMD3</fullName>
    </recommendedName>
</protein>
<evidence type="ECO:0000256" key="7">
    <source>
        <dbReference type="RuleBase" id="RU364108"/>
    </source>
</evidence>
<proteinExistence type="inferred from homology"/>
<keyword evidence="6 7" id="KW-0539">Nucleus</keyword>
<dbReference type="Pfam" id="PF04981">
    <property type="entry name" value="NMD3"/>
    <property type="match status" value="1"/>
</dbReference>
<evidence type="ECO:0000256" key="6">
    <source>
        <dbReference type="ARBA" id="ARBA00023242"/>
    </source>
</evidence>
<dbReference type="InterPro" id="IPR048899">
    <property type="entry name" value="NMD_SH3"/>
</dbReference>
<comment type="subcellular location">
    <subcellularLocation>
        <location evidence="7">Cytoplasm</location>
    </subcellularLocation>
    <subcellularLocation>
        <location evidence="7">Nucleus</location>
    </subcellularLocation>
</comment>
<comment type="similarity">
    <text evidence="1 7">Belongs to the NMD3 family.</text>
</comment>
<dbReference type="InterPro" id="IPR048898">
    <property type="entry name" value="OB_NMD3"/>
</dbReference>
<evidence type="ECO:0000313" key="13">
    <source>
        <dbReference type="Proteomes" id="UP000654075"/>
    </source>
</evidence>
<evidence type="ECO:0000259" key="9">
    <source>
        <dbReference type="Pfam" id="PF04981"/>
    </source>
</evidence>
<evidence type="ECO:0000256" key="2">
    <source>
        <dbReference type="ARBA" id="ARBA00017035"/>
    </source>
</evidence>
<dbReference type="OMA" id="VILVRKH"/>
<dbReference type="Proteomes" id="UP000654075">
    <property type="component" value="Unassembled WGS sequence"/>
</dbReference>
<dbReference type="InterPro" id="IPR039768">
    <property type="entry name" value="Nmd3"/>
</dbReference>
<evidence type="ECO:0000259" key="10">
    <source>
        <dbReference type="Pfam" id="PF21192"/>
    </source>
</evidence>
<feature type="domain" description="60S ribosomal export protein NMD3 SH3" evidence="11">
    <location>
        <begin position="176"/>
        <end position="222"/>
    </location>
</feature>
<feature type="compositionally biased region" description="Basic and acidic residues" evidence="8">
    <location>
        <begin position="373"/>
        <end position="387"/>
    </location>
</feature>
<feature type="domain" description="60S ribosomal export protein NMD3 OB-fold" evidence="10">
    <location>
        <begin position="241"/>
        <end position="338"/>
    </location>
</feature>
<name>A0A813EAU8_POLGL</name>
<dbReference type="InterPro" id="IPR007064">
    <property type="entry name" value="Nmd3_N"/>
</dbReference>
<evidence type="ECO:0000256" key="1">
    <source>
        <dbReference type="ARBA" id="ARBA00009794"/>
    </source>
</evidence>
<dbReference type="Pfam" id="PF21192">
    <property type="entry name" value="OB_NMD3"/>
    <property type="match status" value="1"/>
</dbReference>
<evidence type="ECO:0000256" key="8">
    <source>
        <dbReference type="SAM" id="MobiDB-lite"/>
    </source>
</evidence>
<dbReference type="EMBL" id="CAJNNV010007311">
    <property type="protein sequence ID" value="CAE8594737.1"/>
    <property type="molecule type" value="Genomic_DNA"/>
</dbReference>
<evidence type="ECO:0000313" key="12">
    <source>
        <dbReference type="EMBL" id="CAE8594737.1"/>
    </source>
</evidence>
<evidence type="ECO:0000256" key="5">
    <source>
        <dbReference type="ARBA" id="ARBA00022927"/>
    </source>
</evidence>
<dbReference type="GO" id="GO:0005634">
    <property type="term" value="C:nucleus"/>
    <property type="evidence" value="ECO:0007669"/>
    <property type="project" value="UniProtKB-SubCell"/>
</dbReference>
<sequence>SRELLGLCLKKIKGIGRDVRLVDAAFVWTEEHSMRIRVKITVQKEVNHGSVLQQTMVVEFTVVNQQCEDCQRSFTPHGAYNAIVQVRQKVPHRRTFCYLEQLILKNDAHAKVTSLKEVREGLDFCFASKSHAQRFADFVSAHVPAKQKLSKHLISHDANSNTFCYKYTIFLDLCPICVDDVVHIPKFHSSGLSGAAPLMICHKVAQAVRLVDPLTLRNYDIPGAEYWKRPIDNPVCSRQHLTEFVVLNIEPVDAPEAGTPARHNLPGRGKMSLADVEVARASDLGQNDNRCIVRTHLGGFLRIGGGVMGYDMRSVNVSGLSSVGVEDDKCPDIILVKKVFKRSKGKKRAWELKRIQKEREDGGEVIDDENDMEEMKRDLEEDPEMRRGVNMYRTSAEPGSSSKAAPAQPDGDDEDDEDEDEDAPEVPLAELLEGLELGDDSSPGLTLPAAPNANEAPADDKMS</sequence>
<evidence type="ECO:0000256" key="4">
    <source>
        <dbReference type="ARBA" id="ARBA00022490"/>
    </source>
</evidence>
<dbReference type="GO" id="GO:0015031">
    <property type="term" value="P:protein transport"/>
    <property type="evidence" value="ECO:0007669"/>
    <property type="project" value="UniProtKB-KW"/>
</dbReference>
<dbReference type="Pfam" id="PF21193">
    <property type="entry name" value="NMD_SH3"/>
    <property type="match status" value="1"/>
</dbReference>
<gene>
    <name evidence="12" type="ORF">PGLA1383_LOCUS13262</name>
</gene>
<dbReference type="GO" id="GO:0000055">
    <property type="term" value="P:ribosomal large subunit export from nucleus"/>
    <property type="evidence" value="ECO:0007669"/>
    <property type="project" value="TreeGrafter"/>
</dbReference>